<sequence length="55" mass="6829">MNLTYTKRIQKKKNRDKEEQPNSQTHHICPLNKQEKYLLIFLVLKRKLRKNPYFN</sequence>
<dbReference type="Proteomes" id="UP001603857">
    <property type="component" value="Unassembled WGS sequence"/>
</dbReference>
<feature type="region of interest" description="Disordered" evidence="1">
    <location>
        <begin position="1"/>
        <end position="28"/>
    </location>
</feature>
<proteinExistence type="predicted"/>
<evidence type="ECO:0000313" key="3">
    <source>
        <dbReference type="Proteomes" id="UP001603857"/>
    </source>
</evidence>
<protein>
    <submittedName>
        <fullName evidence="2">Uncharacterized protein</fullName>
    </submittedName>
</protein>
<name>A0ABD1LCW2_9FABA</name>
<reference evidence="2 3" key="1">
    <citation type="submission" date="2024-08" db="EMBL/GenBank/DDBJ databases">
        <title>Insights into the chromosomal genome structure of Flemingia macrophylla.</title>
        <authorList>
            <person name="Ding Y."/>
            <person name="Zhao Y."/>
            <person name="Bi W."/>
            <person name="Wu M."/>
            <person name="Zhao G."/>
            <person name="Gong Y."/>
            <person name="Li W."/>
            <person name="Zhang P."/>
        </authorList>
    </citation>
    <scope>NUCLEOTIDE SEQUENCE [LARGE SCALE GENOMIC DNA]</scope>
    <source>
        <strain evidence="2">DYQJB</strain>
        <tissue evidence="2">Leaf</tissue>
    </source>
</reference>
<dbReference type="EMBL" id="JBGMDY010000010">
    <property type="protein sequence ID" value="KAL2321316.1"/>
    <property type="molecule type" value="Genomic_DNA"/>
</dbReference>
<evidence type="ECO:0000313" key="2">
    <source>
        <dbReference type="EMBL" id="KAL2321316.1"/>
    </source>
</evidence>
<keyword evidence="3" id="KW-1185">Reference proteome</keyword>
<comment type="caution">
    <text evidence="2">The sequence shown here is derived from an EMBL/GenBank/DDBJ whole genome shotgun (WGS) entry which is preliminary data.</text>
</comment>
<gene>
    <name evidence="2" type="ORF">Fmac_030285</name>
</gene>
<evidence type="ECO:0000256" key="1">
    <source>
        <dbReference type="SAM" id="MobiDB-lite"/>
    </source>
</evidence>
<dbReference type="AlphaFoldDB" id="A0ABD1LCW2"/>
<organism evidence="2 3">
    <name type="scientific">Flemingia macrophylla</name>
    <dbReference type="NCBI Taxonomy" id="520843"/>
    <lineage>
        <taxon>Eukaryota</taxon>
        <taxon>Viridiplantae</taxon>
        <taxon>Streptophyta</taxon>
        <taxon>Embryophyta</taxon>
        <taxon>Tracheophyta</taxon>
        <taxon>Spermatophyta</taxon>
        <taxon>Magnoliopsida</taxon>
        <taxon>eudicotyledons</taxon>
        <taxon>Gunneridae</taxon>
        <taxon>Pentapetalae</taxon>
        <taxon>rosids</taxon>
        <taxon>fabids</taxon>
        <taxon>Fabales</taxon>
        <taxon>Fabaceae</taxon>
        <taxon>Papilionoideae</taxon>
        <taxon>50 kb inversion clade</taxon>
        <taxon>NPAAA clade</taxon>
        <taxon>indigoferoid/millettioid clade</taxon>
        <taxon>Phaseoleae</taxon>
        <taxon>Flemingia</taxon>
    </lineage>
</organism>
<accession>A0ABD1LCW2</accession>